<dbReference type="Gene3D" id="3.30.930.10">
    <property type="entry name" value="Bira Bifunctional Protein, Domain 2"/>
    <property type="match status" value="1"/>
</dbReference>
<evidence type="ECO:0000313" key="8">
    <source>
        <dbReference type="EMBL" id="CAB4828214.1"/>
    </source>
</evidence>
<dbReference type="PANTHER" id="PTHR12835">
    <property type="entry name" value="BIOTIN PROTEIN LIGASE"/>
    <property type="match status" value="1"/>
</dbReference>
<dbReference type="GO" id="GO:0005524">
    <property type="term" value="F:ATP binding"/>
    <property type="evidence" value="ECO:0007669"/>
    <property type="project" value="UniProtKB-KW"/>
</dbReference>
<dbReference type="EMBL" id="CAFBIY010000083">
    <property type="protein sequence ID" value="CAB4851501.1"/>
    <property type="molecule type" value="Genomic_DNA"/>
</dbReference>
<proteinExistence type="predicted"/>
<evidence type="ECO:0000313" key="7">
    <source>
        <dbReference type="EMBL" id="CAB4702962.1"/>
    </source>
</evidence>
<dbReference type="InterPro" id="IPR045864">
    <property type="entry name" value="aa-tRNA-synth_II/BPL/LPL"/>
</dbReference>
<evidence type="ECO:0000313" key="9">
    <source>
        <dbReference type="EMBL" id="CAB4851501.1"/>
    </source>
</evidence>
<organism evidence="10">
    <name type="scientific">freshwater metagenome</name>
    <dbReference type="NCBI Taxonomy" id="449393"/>
    <lineage>
        <taxon>unclassified sequences</taxon>
        <taxon>metagenomes</taxon>
        <taxon>ecological metagenomes</taxon>
    </lineage>
</organism>
<protein>
    <submittedName>
        <fullName evidence="10">Unannotated protein</fullName>
    </submittedName>
</protein>
<dbReference type="EMBL" id="CAFBOL010000051">
    <property type="protein sequence ID" value="CAB4996934.1"/>
    <property type="molecule type" value="Genomic_DNA"/>
</dbReference>
<dbReference type="Gene3D" id="2.30.30.100">
    <property type="match status" value="1"/>
</dbReference>
<evidence type="ECO:0000313" key="6">
    <source>
        <dbReference type="EMBL" id="CAB4365567.1"/>
    </source>
</evidence>
<dbReference type="NCBIfam" id="TIGR00121">
    <property type="entry name" value="birA_ligase"/>
    <property type="match status" value="1"/>
</dbReference>
<dbReference type="InterPro" id="IPR004143">
    <property type="entry name" value="BPL_LPL_catalytic"/>
</dbReference>
<dbReference type="Pfam" id="PF02237">
    <property type="entry name" value="BPL_C"/>
    <property type="match status" value="1"/>
</dbReference>
<dbReference type="InterPro" id="IPR003142">
    <property type="entry name" value="BPL_C"/>
</dbReference>
<dbReference type="EMBL" id="CAFBMT010000008">
    <property type="protein sequence ID" value="CAB4935174.1"/>
    <property type="molecule type" value="Genomic_DNA"/>
</dbReference>
<dbReference type="InterPro" id="IPR008988">
    <property type="entry name" value="Transcriptional_repressor_C"/>
</dbReference>
<dbReference type="GO" id="GO:0005737">
    <property type="term" value="C:cytoplasm"/>
    <property type="evidence" value="ECO:0007669"/>
    <property type="project" value="TreeGrafter"/>
</dbReference>
<dbReference type="EMBL" id="CAESGF010000036">
    <property type="protein sequence ID" value="CAB4365567.1"/>
    <property type="molecule type" value="Genomic_DNA"/>
</dbReference>
<keyword evidence="3" id="KW-0067">ATP-binding</keyword>
<evidence type="ECO:0000256" key="3">
    <source>
        <dbReference type="ARBA" id="ARBA00022840"/>
    </source>
</evidence>
<feature type="domain" description="Biotin protein ligase C-terminal" evidence="4">
    <location>
        <begin position="187"/>
        <end position="233"/>
    </location>
</feature>
<dbReference type="Pfam" id="PF03099">
    <property type="entry name" value="BPL_LplA_LipB"/>
    <property type="match status" value="1"/>
</dbReference>
<evidence type="ECO:0000313" key="11">
    <source>
        <dbReference type="EMBL" id="CAB4996934.1"/>
    </source>
</evidence>
<dbReference type="AlphaFoldDB" id="A0A6J7IXT4"/>
<evidence type="ECO:0000259" key="4">
    <source>
        <dbReference type="Pfam" id="PF02237"/>
    </source>
</evidence>
<accession>A0A6J7IXT4</accession>
<gene>
    <name evidence="7" type="ORF">UFOPK2656_00170</name>
    <name evidence="8" type="ORF">UFOPK3099_01846</name>
    <name evidence="9" type="ORF">UFOPK3267_01564</name>
    <name evidence="10" type="ORF">UFOPK3651_01748</name>
    <name evidence="11" type="ORF">UFOPK3931_01861</name>
    <name evidence="6" type="ORF">UFOPK4189_03309</name>
</gene>
<dbReference type="SUPFAM" id="SSF50037">
    <property type="entry name" value="C-terminal domain of transcriptional repressors"/>
    <property type="match status" value="1"/>
</dbReference>
<keyword evidence="2" id="KW-0547">Nucleotide-binding</keyword>
<dbReference type="GO" id="GO:0004077">
    <property type="term" value="F:biotin--[biotin carboxyl-carrier protein] ligase activity"/>
    <property type="evidence" value="ECO:0007669"/>
    <property type="project" value="InterPro"/>
</dbReference>
<dbReference type="InterPro" id="IPR004408">
    <property type="entry name" value="Biotin_CoA_COase_ligase"/>
</dbReference>
<dbReference type="EMBL" id="CAEZYF010000001">
    <property type="protein sequence ID" value="CAB4702962.1"/>
    <property type="molecule type" value="Genomic_DNA"/>
</dbReference>
<reference evidence="10" key="1">
    <citation type="submission" date="2020-05" db="EMBL/GenBank/DDBJ databases">
        <authorList>
            <person name="Chiriac C."/>
            <person name="Salcher M."/>
            <person name="Ghai R."/>
            <person name="Kavagutti S V."/>
        </authorList>
    </citation>
    <scope>NUCLEOTIDE SEQUENCE</scope>
</reference>
<dbReference type="PANTHER" id="PTHR12835:SF5">
    <property type="entry name" value="BIOTIN--PROTEIN LIGASE"/>
    <property type="match status" value="1"/>
</dbReference>
<evidence type="ECO:0000259" key="5">
    <source>
        <dbReference type="Pfam" id="PF03099"/>
    </source>
</evidence>
<evidence type="ECO:0000256" key="1">
    <source>
        <dbReference type="ARBA" id="ARBA00022598"/>
    </source>
</evidence>
<dbReference type="EMBL" id="CAFAAV010000153">
    <property type="protein sequence ID" value="CAB4828214.1"/>
    <property type="molecule type" value="Genomic_DNA"/>
</dbReference>
<evidence type="ECO:0000313" key="10">
    <source>
        <dbReference type="EMBL" id="CAB4935174.1"/>
    </source>
</evidence>
<dbReference type="SUPFAM" id="SSF55681">
    <property type="entry name" value="Class II aaRS and biotin synthetases"/>
    <property type="match status" value="1"/>
</dbReference>
<sequence length="239" mass="25776">MDTPNATSLSNWPFRWHVQVVDETGSTNADLLAAAAAGAPDRSVLVARHQTAGRGRLDRRWDAPAGANLLVSLLFREIPADPHVLTQRVALAAAVACERLAGVRPSLKWPNDLLLDDVKLAGVLAQAYLGPHPAVVVGIGINVGWAPEGAAHVGHDVQPLDLLAEMLRAYDDLPEDVWLMYRDRLGTIGRRVRVELPDGMVEGVAVDVDPDGQLVVVDDAGKSRRFAVGDIVHLRIARE</sequence>
<name>A0A6J7IXT4_9ZZZZ</name>
<keyword evidence="1" id="KW-0436">Ligase</keyword>
<dbReference type="CDD" id="cd16442">
    <property type="entry name" value="BPL"/>
    <property type="match status" value="1"/>
</dbReference>
<evidence type="ECO:0000256" key="2">
    <source>
        <dbReference type="ARBA" id="ARBA00022741"/>
    </source>
</evidence>
<feature type="domain" description="BPL/LPL catalytic" evidence="5">
    <location>
        <begin position="38"/>
        <end position="142"/>
    </location>
</feature>